<feature type="transmembrane region" description="Helical" evidence="7">
    <location>
        <begin position="132"/>
        <end position="156"/>
    </location>
</feature>
<dbReference type="CDD" id="cd00386">
    <property type="entry name" value="Heme_Cu_Oxidase_III_like"/>
    <property type="match status" value="1"/>
</dbReference>
<name>A0ABT7ZYT6_9FLAO</name>
<accession>A0ABT7ZYT6</accession>
<dbReference type="InterPro" id="IPR013833">
    <property type="entry name" value="Cyt_c_oxidase_su3_a-hlx"/>
</dbReference>
<comment type="subcellular location">
    <subcellularLocation>
        <location evidence="6">Cell membrane</location>
        <topology evidence="6">Multi-pass membrane protein</topology>
    </subcellularLocation>
    <subcellularLocation>
        <location evidence="1">Membrane</location>
        <topology evidence="1">Multi-pass membrane protein</topology>
    </subcellularLocation>
</comment>
<proteinExistence type="inferred from homology"/>
<dbReference type="Gene3D" id="1.20.120.80">
    <property type="entry name" value="Cytochrome c oxidase, subunit III, four-helix bundle"/>
    <property type="match status" value="1"/>
</dbReference>
<evidence type="ECO:0000256" key="6">
    <source>
        <dbReference type="RuleBase" id="RU003376"/>
    </source>
</evidence>
<comment type="caution">
    <text evidence="9">The sequence shown here is derived from an EMBL/GenBank/DDBJ whole genome shotgun (WGS) entry which is preliminary data.</text>
</comment>
<sequence length="199" mass="22780">MDLTEGTSQEKRARSKKMMLWFGIGSLIMSFAGLMSAFIVSSKQRLNEDWLVDFQLPNAFLISLVLILLSSLTFHLGKKALSENKMKMVTIWLLVTLGLGVAFVYSQFIGFGEIIATGYNFTGPTSNITMSYIYIITVLHIAHVIAGLICLIVVIYNHFKQKYNANNMLGFELAANFWHFVDMLWLVLFLFLYFFRYII</sequence>
<evidence type="ECO:0000256" key="2">
    <source>
        <dbReference type="ARBA" id="ARBA00010581"/>
    </source>
</evidence>
<keyword evidence="10" id="KW-1185">Reference proteome</keyword>
<reference evidence="9 10" key="1">
    <citation type="journal article" date="2023" name="Int. J. Syst. Evol. Microbiol.">
        <title>Winogradskyella bathintestinalis sp. nov., isolated from the intestine of the deep-sea loosejaw dragonfish, Malacosteus niger.</title>
        <authorList>
            <person name="Uniacke-Lowe S."/>
            <person name="Johnson C.N."/>
            <person name="Stanton C."/>
            <person name="Hill C."/>
            <person name="Ross P."/>
        </authorList>
    </citation>
    <scope>NUCLEOTIDE SEQUENCE [LARGE SCALE GENOMIC DNA]</scope>
    <source>
        <strain evidence="9 10">APC 3343</strain>
    </source>
</reference>
<organism evidence="9 10">
    <name type="scientific">Winogradskyella bathintestinalis</name>
    <dbReference type="NCBI Taxonomy" id="3035208"/>
    <lineage>
        <taxon>Bacteria</taxon>
        <taxon>Pseudomonadati</taxon>
        <taxon>Bacteroidota</taxon>
        <taxon>Flavobacteriia</taxon>
        <taxon>Flavobacteriales</taxon>
        <taxon>Flavobacteriaceae</taxon>
        <taxon>Winogradskyella</taxon>
    </lineage>
</organism>
<dbReference type="PANTHER" id="PTHR11403:SF10">
    <property type="entry name" value="CYTOCHROME C OXIDASE"/>
    <property type="match status" value="1"/>
</dbReference>
<feature type="transmembrane region" description="Helical" evidence="7">
    <location>
        <begin position="59"/>
        <end position="77"/>
    </location>
</feature>
<evidence type="ECO:0000259" key="8">
    <source>
        <dbReference type="PROSITE" id="PS50253"/>
    </source>
</evidence>
<dbReference type="PROSITE" id="PS50253">
    <property type="entry name" value="COX3"/>
    <property type="match status" value="1"/>
</dbReference>
<dbReference type="InterPro" id="IPR000298">
    <property type="entry name" value="Cyt_c_oxidase-like_su3"/>
</dbReference>
<feature type="domain" description="Heme-copper oxidase subunit III family profile" evidence="8">
    <location>
        <begin position="1"/>
        <end position="197"/>
    </location>
</feature>
<keyword evidence="4 7" id="KW-1133">Transmembrane helix</keyword>
<dbReference type="InterPro" id="IPR035973">
    <property type="entry name" value="Cyt_c_oxidase_su3-like_sf"/>
</dbReference>
<dbReference type="InterPro" id="IPR024791">
    <property type="entry name" value="Cyt_c/ubiquinol_Oxase_su3"/>
</dbReference>
<comment type="similarity">
    <text evidence="2 6">Belongs to the cytochrome c oxidase subunit 3 family.</text>
</comment>
<evidence type="ECO:0000313" key="10">
    <source>
        <dbReference type="Proteomes" id="UP001231197"/>
    </source>
</evidence>
<dbReference type="RefSeq" id="WP_290207863.1">
    <property type="nucleotide sequence ID" value="NZ_JASDDK010000011.1"/>
</dbReference>
<dbReference type="SUPFAM" id="SSF81452">
    <property type="entry name" value="Cytochrome c oxidase subunit III-like"/>
    <property type="match status" value="1"/>
</dbReference>
<evidence type="ECO:0000256" key="7">
    <source>
        <dbReference type="SAM" id="Phobius"/>
    </source>
</evidence>
<feature type="transmembrane region" description="Helical" evidence="7">
    <location>
        <begin position="20"/>
        <end position="39"/>
    </location>
</feature>
<protein>
    <submittedName>
        <fullName evidence="9">Cytochrome c oxidase subunit 3</fullName>
    </submittedName>
</protein>
<keyword evidence="5 7" id="KW-0472">Membrane</keyword>
<dbReference type="PANTHER" id="PTHR11403">
    <property type="entry name" value="CYTOCHROME C OXIDASE SUBUNIT III"/>
    <property type="match status" value="1"/>
</dbReference>
<gene>
    <name evidence="9" type="ORF">QMA06_15690</name>
</gene>
<evidence type="ECO:0000313" key="9">
    <source>
        <dbReference type="EMBL" id="MDN3494164.1"/>
    </source>
</evidence>
<evidence type="ECO:0000256" key="3">
    <source>
        <dbReference type="ARBA" id="ARBA00022692"/>
    </source>
</evidence>
<evidence type="ECO:0000256" key="4">
    <source>
        <dbReference type="ARBA" id="ARBA00022989"/>
    </source>
</evidence>
<evidence type="ECO:0000256" key="1">
    <source>
        <dbReference type="ARBA" id="ARBA00004141"/>
    </source>
</evidence>
<keyword evidence="3 6" id="KW-0812">Transmembrane</keyword>
<dbReference type="Proteomes" id="UP001231197">
    <property type="component" value="Unassembled WGS sequence"/>
</dbReference>
<evidence type="ECO:0000256" key="5">
    <source>
        <dbReference type="ARBA" id="ARBA00023136"/>
    </source>
</evidence>
<feature type="transmembrane region" description="Helical" evidence="7">
    <location>
        <begin position="177"/>
        <end position="198"/>
    </location>
</feature>
<feature type="transmembrane region" description="Helical" evidence="7">
    <location>
        <begin position="89"/>
        <end position="112"/>
    </location>
</feature>
<dbReference type="Pfam" id="PF00510">
    <property type="entry name" value="COX3"/>
    <property type="match status" value="1"/>
</dbReference>
<dbReference type="EMBL" id="JASDDK010000011">
    <property type="protein sequence ID" value="MDN3494164.1"/>
    <property type="molecule type" value="Genomic_DNA"/>
</dbReference>